<evidence type="ECO:0000313" key="4">
    <source>
        <dbReference type="Proteomes" id="UP000199337"/>
    </source>
</evidence>
<evidence type="ECO:0000259" key="2">
    <source>
        <dbReference type="Pfam" id="PF13239"/>
    </source>
</evidence>
<feature type="transmembrane region" description="Helical" evidence="1">
    <location>
        <begin position="44"/>
        <end position="63"/>
    </location>
</feature>
<evidence type="ECO:0000313" key="3">
    <source>
        <dbReference type="EMBL" id="SFH15043.1"/>
    </source>
</evidence>
<protein>
    <submittedName>
        <fullName evidence="3">2TM domain-containing protein</fullName>
    </submittedName>
</protein>
<dbReference type="OrthoDB" id="8965954at2"/>
<organism evidence="3 4">
    <name type="scientific">Desulfotruncus arcticus DSM 17038</name>
    <dbReference type="NCBI Taxonomy" id="1121424"/>
    <lineage>
        <taxon>Bacteria</taxon>
        <taxon>Bacillati</taxon>
        <taxon>Bacillota</taxon>
        <taxon>Clostridia</taxon>
        <taxon>Eubacteriales</taxon>
        <taxon>Desulfallaceae</taxon>
        <taxon>Desulfotruncus</taxon>
    </lineage>
</organism>
<dbReference type="InterPro" id="IPR025698">
    <property type="entry name" value="2TM_dom"/>
</dbReference>
<name>A0A1I2XNH1_9FIRM</name>
<dbReference type="STRING" id="341036.SAMN05660649_04062"/>
<keyword evidence="4" id="KW-1185">Reference proteome</keyword>
<proteinExistence type="predicted"/>
<feature type="transmembrane region" description="Helical" evidence="1">
    <location>
        <begin position="21"/>
        <end position="38"/>
    </location>
</feature>
<reference evidence="4" key="1">
    <citation type="submission" date="2016-10" db="EMBL/GenBank/DDBJ databases">
        <authorList>
            <person name="Varghese N."/>
            <person name="Submissions S."/>
        </authorList>
    </citation>
    <scope>NUCLEOTIDE SEQUENCE [LARGE SCALE GENOMIC DNA]</scope>
    <source>
        <strain evidence="4">DSM 17038</strain>
    </source>
</reference>
<dbReference type="Proteomes" id="UP000199337">
    <property type="component" value="Unassembled WGS sequence"/>
</dbReference>
<dbReference type="EMBL" id="FOOX01000018">
    <property type="protein sequence ID" value="SFH15043.1"/>
    <property type="molecule type" value="Genomic_DNA"/>
</dbReference>
<evidence type="ECO:0000256" key="1">
    <source>
        <dbReference type="SAM" id="Phobius"/>
    </source>
</evidence>
<sequence length="69" mass="8117">MKNEQHYDKISVEKEKKGFRIHRLVFACVIPLLALINLTFSPEFIWFIFPLIGWGMGLAIHYINIRSLV</sequence>
<gene>
    <name evidence="3" type="ORF">SAMN05660649_04062</name>
</gene>
<keyword evidence="1" id="KW-0472">Membrane</keyword>
<accession>A0A1I2XNH1</accession>
<dbReference type="RefSeq" id="WP_092473789.1">
    <property type="nucleotide sequence ID" value="NZ_FOOX01000018.1"/>
</dbReference>
<dbReference type="AlphaFoldDB" id="A0A1I2XNH1"/>
<keyword evidence="1" id="KW-0812">Transmembrane</keyword>
<feature type="domain" description="2TM" evidence="2">
    <location>
        <begin position="14"/>
        <end position="64"/>
    </location>
</feature>
<keyword evidence="1" id="KW-1133">Transmembrane helix</keyword>
<dbReference type="Pfam" id="PF13239">
    <property type="entry name" value="2TM"/>
    <property type="match status" value="1"/>
</dbReference>